<dbReference type="PROSITE" id="PS51465">
    <property type="entry name" value="KAZAL_2"/>
    <property type="match status" value="1"/>
</dbReference>
<dbReference type="GeneTree" id="ENSGT00980000201526"/>
<reference evidence="2" key="3">
    <citation type="submission" date="2025-09" db="UniProtKB">
        <authorList>
            <consortium name="Ensembl"/>
        </authorList>
    </citation>
    <scope>IDENTIFICATION</scope>
</reference>
<keyword evidence="3" id="KW-1185">Reference proteome</keyword>
<evidence type="ECO:0000313" key="3">
    <source>
        <dbReference type="Proteomes" id="UP000265040"/>
    </source>
</evidence>
<dbReference type="CDD" id="cd00104">
    <property type="entry name" value="KAZAL_FS"/>
    <property type="match status" value="1"/>
</dbReference>
<dbReference type="InterPro" id="IPR002350">
    <property type="entry name" value="Kazal_dom"/>
</dbReference>
<proteinExistence type="predicted"/>
<feature type="domain" description="Kazal-like" evidence="1">
    <location>
        <begin position="1"/>
        <end position="57"/>
    </location>
</feature>
<accession>A0A7N6AQH8</accession>
<dbReference type="InterPro" id="IPR036058">
    <property type="entry name" value="Kazal_dom_sf"/>
</dbReference>
<dbReference type="SMART" id="SM00280">
    <property type="entry name" value="KAZAL"/>
    <property type="match status" value="1"/>
</dbReference>
<dbReference type="Gene3D" id="3.30.60.30">
    <property type="match status" value="1"/>
</dbReference>
<dbReference type="SUPFAM" id="SSF100895">
    <property type="entry name" value="Kazal-type serine protease inhibitors"/>
    <property type="match status" value="1"/>
</dbReference>
<organism evidence="2 3">
    <name type="scientific">Anabas testudineus</name>
    <name type="common">Climbing perch</name>
    <name type="synonym">Anthias testudineus</name>
    <dbReference type="NCBI Taxonomy" id="64144"/>
    <lineage>
        <taxon>Eukaryota</taxon>
        <taxon>Metazoa</taxon>
        <taxon>Chordata</taxon>
        <taxon>Craniata</taxon>
        <taxon>Vertebrata</taxon>
        <taxon>Euteleostomi</taxon>
        <taxon>Actinopterygii</taxon>
        <taxon>Neopterygii</taxon>
        <taxon>Teleostei</taxon>
        <taxon>Neoteleostei</taxon>
        <taxon>Acanthomorphata</taxon>
        <taxon>Anabantaria</taxon>
        <taxon>Anabantiformes</taxon>
        <taxon>Anabantoidei</taxon>
        <taxon>Anabantidae</taxon>
        <taxon>Anabas</taxon>
    </lineage>
</organism>
<dbReference type="Proteomes" id="UP000265040">
    <property type="component" value="Chromosome 15"/>
</dbReference>
<dbReference type="OrthoDB" id="88467at2759"/>
<name>A0A7N6AQH8_ANATE</name>
<dbReference type="AlphaFoldDB" id="A0A7N6AQH8"/>
<dbReference type="InParanoid" id="A0A7N6AQH8"/>
<sequence>MCAQRDILAQELKCSEGLESGVCSVLGKTYGNECLLHKEACRKRRHIGLAHTGPCLGKHTQH</sequence>
<evidence type="ECO:0000259" key="1">
    <source>
        <dbReference type="PROSITE" id="PS51465"/>
    </source>
</evidence>
<reference evidence="2" key="2">
    <citation type="submission" date="2025-08" db="UniProtKB">
        <authorList>
            <consortium name="Ensembl"/>
        </authorList>
    </citation>
    <scope>IDENTIFICATION</scope>
</reference>
<reference evidence="2" key="1">
    <citation type="submission" date="2021-04" db="EMBL/GenBank/DDBJ databases">
        <authorList>
            <consortium name="Wellcome Sanger Institute Data Sharing"/>
        </authorList>
    </citation>
    <scope>NUCLEOTIDE SEQUENCE [LARGE SCALE GENOMIC DNA]</scope>
</reference>
<dbReference type="Ensembl" id="ENSATET00000062235.1">
    <property type="protein sequence ID" value="ENSATEP00000052490.1"/>
    <property type="gene ID" value="ENSATEG00000026265.1"/>
</dbReference>
<dbReference type="Pfam" id="PF07648">
    <property type="entry name" value="Kazal_2"/>
    <property type="match status" value="1"/>
</dbReference>
<evidence type="ECO:0000313" key="2">
    <source>
        <dbReference type="Ensembl" id="ENSATEP00000052490.1"/>
    </source>
</evidence>
<protein>
    <recommendedName>
        <fullName evidence="1">Kazal-like domain-containing protein</fullName>
    </recommendedName>
</protein>